<feature type="active site" description="Proton donor" evidence="4">
    <location>
        <position position="124"/>
    </location>
</feature>
<sequence length="405" mass="44093">MSDYAVRPITEAECRPTFDLLVRSLHGNPPPDERWERVRESWTAEGRTGAFHDGEPIGIASSFPTTLTVPGGATLEMAAVDGVGVRADWTRRGVLTAMMDAQLHDFAKRGFPVAALHASEALIYGRFGYGVATRMATMQVKKPAPLREGVAASGRVRLLSTDEAIETIPALYRRMDSGRPGAIVRPDLWWPIAFNWHLYADGGNHRVAVHTGPDGDDGFAKFHVVPQNTYLDPERGAALEIHDLHAANPEALAGLWRFLLSVDLVEVVNVRGRPVDDPVGLLLADPRRAQTIGVDDELWLRLIDVPAALAARTYGAAEPVVLEVQDRMLPGNRGRYRVGSDGVECTGADADLQLDVDTLAMLYLGGWEAGPLALSGRITGANAETLARTDALFRTRTQPWTGTHF</sequence>
<dbReference type="InterPro" id="IPR025559">
    <property type="entry name" value="Eis_dom"/>
</dbReference>
<keyword evidence="7" id="KW-1185">Reference proteome</keyword>
<evidence type="ECO:0000256" key="2">
    <source>
        <dbReference type="ARBA" id="ARBA00022679"/>
    </source>
</evidence>
<dbReference type="CDD" id="cd04301">
    <property type="entry name" value="NAT_SF"/>
    <property type="match status" value="1"/>
</dbReference>
<dbReference type="SUPFAM" id="SSF55718">
    <property type="entry name" value="SCP-like"/>
    <property type="match status" value="1"/>
</dbReference>
<dbReference type="InterPro" id="IPR036527">
    <property type="entry name" value="SCP2_sterol-bd_dom_sf"/>
</dbReference>
<feature type="domain" description="N-acetyltransferase" evidence="5">
    <location>
        <begin position="4"/>
        <end position="147"/>
    </location>
</feature>
<gene>
    <name evidence="6" type="ORF">ACFSVL_15305</name>
</gene>
<dbReference type="InterPro" id="IPR051554">
    <property type="entry name" value="Acetyltransferase_Eis"/>
</dbReference>
<keyword evidence="2 4" id="KW-0808">Transferase</keyword>
<keyword evidence="3 4" id="KW-0012">Acyltransferase</keyword>
<dbReference type="SUPFAM" id="SSF55729">
    <property type="entry name" value="Acyl-CoA N-acyltransferases (Nat)"/>
    <property type="match status" value="1"/>
</dbReference>
<comment type="similarity">
    <text evidence="1 4">Belongs to the acetyltransferase Eis family.</text>
</comment>
<dbReference type="InterPro" id="IPR041380">
    <property type="entry name" value="Acetyltransf_17"/>
</dbReference>
<dbReference type="InterPro" id="IPR000182">
    <property type="entry name" value="GNAT_dom"/>
</dbReference>
<proteinExistence type="inferred from homology"/>
<dbReference type="Gene3D" id="3.40.630.30">
    <property type="match status" value="2"/>
</dbReference>
<evidence type="ECO:0000259" key="5">
    <source>
        <dbReference type="PROSITE" id="PS51186"/>
    </source>
</evidence>
<accession>A0ABW5H7C7</accession>
<dbReference type="EMBL" id="JBHUKS010000010">
    <property type="protein sequence ID" value="MFD2468759.1"/>
    <property type="molecule type" value="Genomic_DNA"/>
</dbReference>
<dbReference type="Gene3D" id="3.30.1050.10">
    <property type="entry name" value="SCP2 sterol-binding domain"/>
    <property type="match status" value="1"/>
</dbReference>
<evidence type="ECO:0000256" key="4">
    <source>
        <dbReference type="HAMAP-Rule" id="MF_01812"/>
    </source>
</evidence>
<dbReference type="Pfam" id="PF13530">
    <property type="entry name" value="SCP2_2"/>
    <property type="match status" value="1"/>
</dbReference>
<comment type="caution">
    <text evidence="6">The sequence shown here is derived from an EMBL/GenBank/DDBJ whole genome shotgun (WGS) entry which is preliminary data.</text>
</comment>
<dbReference type="RefSeq" id="WP_378304595.1">
    <property type="nucleotide sequence ID" value="NZ_JBHUKS010000010.1"/>
</dbReference>
<dbReference type="Pfam" id="PF13527">
    <property type="entry name" value="Acetyltransf_9"/>
    <property type="match status" value="1"/>
</dbReference>
<dbReference type="InterPro" id="IPR022902">
    <property type="entry name" value="NAcTrfase_Eis"/>
</dbReference>
<dbReference type="NCBIfam" id="NF002367">
    <property type="entry name" value="PRK01346.1-4"/>
    <property type="match status" value="1"/>
</dbReference>
<evidence type="ECO:0000256" key="3">
    <source>
        <dbReference type="ARBA" id="ARBA00023315"/>
    </source>
</evidence>
<organism evidence="6 7">
    <name type="scientific">Amycolatopsis silviterrae</name>
    <dbReference type="NCBI Taxonomy" id="1656914"/>
    <lineage>
        <taxon>Bacteria</taxon>
        <taxon>Bacillati</taxon>
        <taxon>Actinomycetota</taxon>
        <taxon>Actinomycetes</taxon>
        <taxon>Pseudonocardiales</taxon>
        <taxon>Pseudonocardiaceae</taxon>
        <taxon>Amycolatopsis</taxon>
    </lineage>
</organism>
<comment type="subunit">
    <text evidence="4">Homohexamer; trimer of dimers.</text>
</comment>
<name>A0ABW5H7C7_9PSEU</name>
<evidence type="ECO:0000313" key="7">
    <source>
        <dbReference type="Proteomes" id="UP001597483"/>
    </source>
</evidence>
<reference evidence="7" key="1">
    <citation type="journal article" date="2019" name="Int. J. Syst. Evol. Microbiol.">
        <title>The Global Catalogue of Microorganisms (GCM) 10K type strain sequencing project: providing services to taxonomists for standard genome sequencing and annotation.</title>
        <authorList>
            <consortium name="The Broad Institute Genomics Platform"/>
            <consortium name="The Broad Institute Genome Sequencing Center for Infectious Disease"/>
            <person name="Wu L."/>
            <person name="Ma J."/>
        </authorList>
    </citation>
    <scope>NUCLEOTIDE SEQUENCE [LARGE SCALE GENOMIC DNA]</scope>
    <source>
        <strain evidence="7">CGMCC 4.7641</strain>
    </source>
</reference>
<feature type="binding site" evidence="4">
    <location>
        <begin position="119"/>
        <end position="120"/>
    </location>
    <ligand>
        <name>acetyl-CoA</name>
        <dbReference type="ChEBI" id="CHEBI:57288"/>
    </ligand>
</feature>
<dbReference type="PROSITE" id="PS51186">
    <property type="entry name" value="GNAT"/>
    <property type="match status" value="1"/>
</dbReference>
<dbReference type="PANTHER" id="PTHR37817:SF1">
    <property type="entry name" value="N-ACETYLTRANSFERASE EIS"/>
    <property type="match status" value="1"/>
</dbReference>
<dbReference type="InterPro" id="IPR016181">
    <property type="entry name" value="Acyl_CoA_acyltransferase"/>
</dbReference>
<dbReference type="Pfam" id="PF17668">
    <property type="entry name" value="Acetyltransf_17"/>
    <property type="match status" value="1"/>
</dbReference>
<feature type="binding site" evidence="4">
    <location>
        <begin position="91"/>
        <end position="96"/>
    </location>
    <ligand>
        <name>acetyl-CoA</name>
        <dbReference type="ChEBI" id="CHEBI:57288"/>
    </ligand>
</feature>
<feature type="binding site" evidence="4">
    <location>
        <begin position="83"/>
        <end position="85"/>
    </location>
    <ligand>
        <name>acetyl-CoA</name>
        <dbReference type="ChEBI" id="CHEBI:57288"/>
    </ligand>
</feature>
<evidence type="ECO:0000256" key="1">
    <source>
        <dbReference type="ARBA" id="ARBA00009213"/>
    </source>
</evidence>
<dbReference type="PANTHER" id="PTHR37817">
    <property type="entry name" value="N-ACETYLTRANSFERASE EIS"/>
    <property type="match status" value="1"/>
</dbReference>
<dbReference type="HAMAP" id="MF_01812">
    <property type="entry name" value="Eis"/>
    <property type="match status" value="1"/>
</dbReference>
<protein>
    <submittedName>
        <fullName evidence="6">GNAT family N-acetyltransferase</fullName>
    </submittedName>
</protein>
<feature type="active site" description="Proton acceptor; via carboxylate" evidence="4">
    <location>
        <position position="405"/>
    </location>
</feature>
<evidence type="ECO:0000313" key="6">
    <source>
        <dbReference type="EMBL" id="MFD2468759.1"/>
    </source>
</evidence>
<dbReference type="Proteomes" id="UP001597483">
    <property type="component" value="Unassembled WGS sequence"/>
</dbReference>